<protein>
    <submittedName>
        <fullName evidence="4">Uncharacterized protein</fullName>
    </submittedName>
</protein>
<dbReference type="PANTHER" id="PTHR16502">
    <property type="entry name" value="KERATINOCYTE-ASSOCIATED TRANSMEMBRANE PROTEIN 2"/>
    <property type="match status" value="1"/>
</dbReference>
<dbReference type="Pfam" id="PF17818">
    <property type="entry name" value="KCT2"/>
    <property type="match status" value="1"/>
</dbReference>
<feature type="region of interest" description="Disordered" evidence="1">
    <location>
        <begin position="324"/>
        <end position="368"/>
    </location>
</feature>
<feature type="compositionally biased region" description="Acidic residues" evidence="1">
    <location>
        <begin position="451"/>
        <end position="463"/>
    </location>
</feature>
<feature type="signal peptide" evidence="3">
    <location>
        <begin position="1"/>
        <end position="19"/>
    </location>
</feature>
<organism evidence="4">
    <name type="scientific">Cuerna arida</name>
    <dbReference type="NCBI Taxonomy" id="1464854"/>
    <lineage>
        <taxon>Eukaryota</taxon>
        <taxon>Metazoa</taxon>
        <taxon>Ecdysozoa</taxon>
        <taxon>Arthropoda</taxon>
        <taxon>Hexapoda</taxon>
        <taxon>Insecta</taxon>
        <taxon>Pterygota</taxon>
        <taxon>Neoptera</taxon>
        <taxon>Paraneoptera</taxon>
        <taxon>Hemiptera</taxon>
        <taxon>Auchenorrhyncha</taxon>
        <taxon>Membracoidea</taxon>
        <taxon>Cicadellidae</taxon>
        <taxon>Cicadellinae</taxon>
        <taxon>Proconiini</taxon>
        <taxon>Cuerna</taxon>
    </lineage>
</organism>
<evidence type="ECO:0000256" key="1">
    <source>
        <dbReference type="SAM" id="MobiDB-lite"/>
    </source>
</evidence>
<feature type="chain" id="PRO_5008584061" evidence="3">
    <location>
        <begin position="20"/>
        <end position="587"/>
    </location>
</feature>
<feature type="compositionally biased region" description="Polar residues" evidence="1">
    <location>
        <begin position="390"/>
        <end position="402"/>
    </location>
</feature>
<dbReference type="EMBL" id="GECZ01000007">
    <property type="protein sequence ID" value="JAS69762.1"/>
    <property type="molecule type" value="Transcribed_RNA"/>
</dbReference>
<feature type="transmembrane region" description="Helical" evidence="2">
    <location>
        <begin position="517"/>
        <end position="535"/>
    </location>
</feature>
<reference evidence="4" key="1">
    <citation type="submission" date="2015-11" db="EMBL/GenBank/DDBJ databases">
        <title>De novo transcriptome assembly of four potential Pierce s Disease insect vectors from Arizona vineyards.</title>
        <authorList>
            <person name="Tassone E.E."/>
        </authorList>
    </citation>
    <scope>NUCLEOTIDE SEQUENCE</scope>
</reference>
<evidence type="ECO:0000256" key="2">
    <source>
        <dbReference type="SAM" id="Phobius"/>
    </source>
</evidence>
<dbReference type="PANTHER" id="PTHR16502:SF0">
    <property type="entry name" value="KERATINOCYTE-ASSOCIATED TRANSMEMBRANE PROTEIN 2"/>
    <property type="match status" value="1"/>
</dbReference>
<feature type="compositionally biased region" description="Basic and acidic residues" evidence="1">
    <location>
        <begin position="324"/>
        <end position="333"/>
    </location>
</feature>
<evidence type="ECO:0000256" key="3">
    <source>
        <dbReference type="SAM" id="SignalP"/>
    </source>
</evidence>
<feature type="compositionally biased region" description="Polar residues" evidence="1">
    <location>
        <begin position="352"/>
        <end position="368"/>
    </location>
</feature>
<proteinExistence type="predicted"/>
<keyword evidence="2" id="KW-1133">Transmembrane helix</keyword>
<keyword evidence="2" id="KW-0812">Transmembrane</keyword>
<accession>A0A1B6H501</accession>
<dbReference type="InterPro" id="IPR037645">
    <property type="entry name" value="KCT2"/>
</dbReference>
<sequence length="587" mass="65052">MFTHLIVFAFLFMYSKALGYESILQQISSGENSCNKKELFSNFSLVEVSQFGVACDIQTPNSKQVEILLKDNVIPILCMGVYDVSLRLCNSASGSTTQFTDIFPPSTEKFTKLFERLENEEEFSSLDKFCSITVPSHTIEEPSSDVTSLWWSVLNKQLKNNESCLKTCRTNENNRVHPLCSYVIWSNGMYINYLKNEEESRGSALGVGEDQSLVTKSPPVKEMVDLNKPDDPKLQIAQIEITNMTQFAPETQTLPQRTVKPTTRAELSVNKQDNIPVVNVEPSVTLTEKPTRKSKTNKKHSKKVYNDATNAGLTVIEGRKGLKDDIDNKDTDHALPQNDVGSDTILPPPQNDDGSNNLKLNPPQLNVGNSITNVAQTQHNVGSVDMREPPQQQDFGSSNMGSLPSPPLPAKTGEPVTDEDSTYDRNQDGLELSPPNSEQDVLQHYPGGTEGTEDEGGDDIDTVPEDRVTAQYSIINNNLDSGADQGAATGVKSDLQFEEFGKIQMNDPFVEAEDSNFFPYFLCVAVLTIMAYLVFHNKKKLVALAIEGRKTRGSRRRPNCSNYSKLDCSLEEAMVSNTTASVTHVLY</sequence>
<evidence type="ECO:0000313" key="4">
    <source>
        <dbReference type="EMBL" id="JAS69762.1"/>
    </source>
</evidence>
<keyword evidence="3" id="KW-0732">Signal</keyword>
<name>A0A1B6H501_9HEMI</name>
<keyword evidence="2" id="KW-0472">Membrane</keyword>
<dbReference type="AlphaFoldDB" id="A0A1B6H501"/>
<gene>
    <name evidence="4" type="ORF">g.27448</name>
</gene>
<feature type="region of interest" description="Disordered" evidence="1">
    <location>
        <begin position="384"/>
        <end position="463"/>
    </location>
</feature>